<organism evidence="1 2">
    <name type="scientific">Ceratodon purpureus</name>
    <name type="common">Fire moss</name>
    <name type="synonym">Dicranum purpureum</name>
    <dbReference type="NCBI Taxonomy" id="3225"/>
    <lineage>
        <taxon>Eukaryota</taxon>
        <taxon>Viridiplantae</taxon>
        <taxon>Streptophyta</taxon>
        <taxon>Embryophyta</taxon>
        <taxon>Bryophyta</taxon>
        <taxon>Bryophytina</taxon>
        <taxon>Bryopsida</taxon>
        <taxon>Dicranidae</taxon>
        <taxon>Pseudoditrichales</taxon>
        <taxon>Ditrichaceae</taxon>
        <taxon>Ceratodon</taxon>
    </lineage>
</organism>
<dbReference type="EMBL" id="CM026432">
    <property type="protein sequence ID" value="KAG0556484.1"/>
    <property type="molecule type" value="Genomic_DNA"/>
</dbReference>
<protein>
    <submittedName>
        <fullName evidence="1">Uncharacterized protein</fullName>
    </submittedName>
</protein>
<evidence type="ECO:0000313" key="1">
    <source>
        <dbReference type="EMBL" id="KAG0556484.1"/>
    </source>
</evidence>
<name>A0A8T0GDR5_CERPU</name>
<dbReference type="AlphaFoldDB" id="A0A8T0GDR5"/>
<evidence type="ECO:0000313" key="2">
    <source>
        <dbReference type="Proteomes" id="UP000822688"/>
    </source>
</evidence>
<keyword evidence="2" id="KW-1185">Reference proteome</keyword>
<accession>A0A8T0GDR5</accession>
<dbReference type="Proteomes" id="UP000822688">
    <property type="component" value="Chromosome 11"/>
</dbReference>
<reference evidence="1 2" key="1">
    <citation type="submission" date="2020-06" db="EMBL/GenBank/DDBJ databases">
        <title>WGS assembly of Ceratodon purpureus strain R40.</title>
        <authorList>
            <person name="Carey S.B."/>
            <person name="Jenkins J."/>
            <person name="Shu S."/>
            <person name="Lovell J.T."/>
            <person name="Sreedasyam A."/>
            <person name="Maumus F."/>
            <person name="Tiley G.P."/>
            <person name="Fernandez-Pozo N."/>
            <person name="Barry K."/>
            <person name="Chen C."/>
            <person name="Wang M."/>
            <person name="Lipzen A."/>
            <person name="Daum C."/>
            <person name="Saski C.A."/>
            <person name="Payton A.C."/>
            <person name="Mcbreen J.C."/>
            <person name="Conrad R.E."/>
            <person name="Kollar L.M."/>
            <person name="Olsson S."/>
            <person name="Huttunen S."/>
            <person name="Landis J.B."/>
            <person name="Wickett N.J."/>
            <person name="Johnson M.G."/>
            <person name="Rensing S.A."/>
            <person name="Grimwood J."/>
            <person name="Schmutz J."/>
            <person name="Mcdaniel S.F."/>
        </authorList>
    </citation>
    <scope>NUCLEOTIDE SEQUENCE [LARGE SCALE GENOMIC DNA]</scope>
    <source>
        <strain evidence="1 2">R40</strain>
    </source>
</reference>
<proteinExistence type="predicted"/>
<gene>
    <name evidence="1" type="ORF">KC19_11G057000</name>
</gene>
<comment type="caution">
    <text evidence="1">The sequence shown here is derived from an EMBL/GenBank/DDBJ whole genome shotgun (WGS) entry which is preliminary data.</text>
</comment>
<sequence length="159" mass="18065">MTSEKKTQRRTQSWLWRLVSSQPPTPLNSPSPLRLPSPRLATSVSSLATPRAFQRPLARHLSSLLDQDLHQITTNNYYLARSMRGARRYAIPFRNPRSSPHSRKPWISSFGSRWFLEFCCCSGRYGCESGDRSLVQSILAVELRRIGLFRLMSGGLGSL</sequence>